<feature type="region of interest" description="Disordered" evidence="1">
    <location>
        <begin position="47"/>
        <end position="70"/>
    </location>
</feature>
<dbReference type="Proteomes" id="UP000281406">
    <property type="component" value="Unassembled WGS sequence"/>
</dbReference>
<dbReference type="GO" id="GO:0038023">
    <property type="term" value="F:signaling receptor activity"/>
    <property type="evidence" value="ECO:0007669"/>
    <property type="project" value="InterPro"/>
</dbReference>
<name>A0A3N0XEC0_ANAGA</name>
<feature type="compositionally biased region" description="Low complexity" evidence="1">
    <location>
        <begin position="120"/>
        <end position="168"/>
    </location>
</feature>
<evidence type="ECO:0000313" key="5">
    <source>
        <dbReference type="Proteomes" id="UP000281406"/>
    </source>
</evidence>
<comment type="caution">
    <text evidence="4">The sequence shown here is derived from an EMBL/GenBank/DDBJ whole genome shotgun (WGS) entry which is preliminary data.</text>
</comment>
<sequence>MGRKKKKQMKPWCCMMPMGGMMPPGPAMPPMMPGMPPGMPPHVARPGMPPMGPAAPVTAPGMASRPAVPATQSVASKPLFPSAVQMGTGVASPTAAPASAETQSASSKPLFPSSAQAQQTVSKPSSTTSDSPKVTFPAYTQPSSTPSVAASSSTVAKPPATVTSKPATLTTLSATSKLMHPDEDISLEERRAQLPRYQRLIPRPGQTAAAAASAPPSGAVGGMIPAQQVIPPQQPGMRHPIHAHGGIVYIHRARNSSIDISCVSANKEENLFAFSLKRRLLQTSQVMYLSKGNTPYINKSEDKDRITVRDELFNHTVHLTISKLQGQDTDVYHCEFHYGDLPYDKNIPGKIEFFIYVEDFSREPCNCSSYLPLLYVISGAACLLGVLVFTLATAYCCKWPNRRKPQPVVPVYEEMTGVRPTKGKATSRQTDIAKLETNSSVANLFSNANHYVH</sequence>
<evidence type="ECO:0000313" key="4">
    <source>
        <dbReference type="EMBL" id="ROI15670.1"/>
    </source>
</evidence>
<reference evidence="4 5" key="1">
    <citation type="submission" date="2018-10" db="EMBL/GenBank/DDBJ databases">
        <title>Genome assembly for a Yunnan-Guizhou Plateau 3E fish, Anabarilius grahami (Regan), and its evolutionary and genetic applications.</title>
        <authorList>
            <person name="Jiang W."/>
        </authorList>
    </citation>
    <scope>NUCLEOTIDE SEQUENCE [LARGE SCALE GENOMIC DNA]</scope>
    <source>
        <strain evidence="4">AG-KIZ</strain>
        <tissue evidence="4">Muscle</tissue>
    </source>
</reference>
<keyword evidence="5" id="KW-1185">Reference proteome</keyword>
<evidence type="ECO:0000256" key="2">
    <source>
        <dbReference type="SAM" id="Phobius"/>
    </source>
</evidence>
<organism evidence="4 5">
    <name type="scientific">Anabarilius grahami</name>
    <name type="common">Kanglang fish</name>
    <name type="synonym">Barilius grahami</name>
    <dbReference type="NCBI Taxonomy" id="495550"/>
    <lineage>
        <taxon>Eukaryota</taxon>
        <taxon>Metazoa</taxon>
        <taxon>Chordata</taxon>
        <taxon>Craniata</taxon>
        <taxon>Vertebrata</taxon>
        <taxon>Euteleostomi</taxon>
        <taxon>Actinopterygii</taxon>
        <taxon>Neopterygii</taxon>
        <taxon>Teleostei</taxon>
        <taxon>Ostariophysi</taxon>
        <taxon>Cypriniformes</taxon>
        <taxon>Xenocyprididae</taxon>
        <taxon>Xenocypridinae</taxon>
        <taxon>Xenocypridinae incertae sedis</taxon>
        <taxon>Anabarilius</taxon>
    </lineage>
</organism>
<accession>A0A3N0XEC0</accession>
<feature type="transmembrane region" description="Helical" evidence="2">
    <location>
        <begin position="373"/>
        <end position="397"/>
    </location>
</feature>
<dbReference type="GO" id="GO:0002250">
    <property type="term" value="P:adaptive immune response"/>
    <property type="evidence" value="ECO:0007669"/>
    <property type="project" value="InterPro"/>
</dbReference>
<proteinExistence type="predicted"/>
<dbReference type="InterPro" id="IPR013106">
    <property type="entry name" value="Ig_V-set"/>
</dbReference>
<keyword evidence="2" id="KW-0812">Transmembrane</keyword>
<protein>
    <submittedName>
        <fullName evidence="4">BUB3-interacting and GLEBS motif-containing protein ZNF207</fullName>
    </submittedName>
</protein>
<dbReference type="Pfam" id="PF07686">
    <property type="entry name" value="V-set"/>
    <property type="match status" value="1"/>
</dbReference>
<keyword evidence="2" id="KW-0472">Membrane</keyword>
<dbReference type="InterPro" id="IPR013783">
    <property type="entry name" value="Ig-like_fold"/>
</dbReference>
<dbReference type="PANTHER" id="PTHR15343:SF1">
    <property type="entry name" value="CD7 ANTIGEN-LIKE"/>
    <property type="match status" value="1"/>
</dbReference>
<evidence type="ECO:0000259" key="3">
    <source>
        <dbReference type="Pfam" id="PF07686"/>
    </source>
</evidence>
<dbReference type="EMBL" id="RJVU01079141">
    <property type="protein sequence ID" value="ROI15670.1"/>
    <property type="molecule type" value="Genomic_DNA"/>
</dbReference>
<gene>
    <name evidence="4" type="ORF">DPX16_20208</name>
</gene>
<dbReference type="GO" id="GO:0016020">
    <property type="term" value="C:membrane"/>
    <property type="evidence" value="ECO:0007669"/>
    <property type="project" value="InterPro"/>
</dbReference>
<feature type="compositionally biased region" description="Low complexity" evidence="1">
    <location>
        <begin position="91"/>
        <end position="107"/>
    </location>
</feature>
<feature type="compositionally biased region" description="Low complexity" evidence="1">
    <location>
        <begin position="54"/>
        <end position="63"/>
    </location>
</feature>
<keyword evidence="2" id="KW-1133">Transmembrane helix</keyword>
<dbReference type="Gene3D" id="2.60.40.10">
    <property type="entry name" value="Immunoglobulins"/>
    <property type="match status" value="1"/>
</dbReference>
<evidence type="ECO:0000256" key="1">
    <source>
        <dbReference type="SAM" id="MobiDB-lite"/>
    </source>
</evidence>
<dbReference type="SUPFAM" id="SSF48726">
    <property type="entry name" value="Immunoglobulin"/>
    <property type="match status" value="1"/>
</dbReference>
<dbReference type="OrthoDB" id="8917013at2759"/>
<dbReference type="PANTHER" id="PTHR15343">
    <property type="entry name" value="CD7"/>
    <property type="match status" value="1"/>
</dbReference>
<feature type="region of interest" description="Disordered" evidence="1">
    <location>
        <begin position="87"/>
        <end position="168"/>
    </location>
</feature>
<dbReference type="InterPro" id="IPR039090">
    <property type="entry name" value="CD7"/>
</dbReference>
<feature type="domain" description="Immunoglobulin V-set" evidence="3">
    <location>
        <begin position="252"/>
        <end position="337"/>
    </location>
</feature>
<dbReference type="AlphaFoldDB" id="A0A3N0XEC0"/>
<dbReference type="InterPro" id="IPR036179">
    <property type="entry name" value="Ig-like_dom_sf"/>
</dbReference>